<accession>A0A5N3PGY8</accession>
<keyword evidence="8 13" id="KW-0786">Thiamine pyrophosphate</keyword>
<evidence type="ECO:0000256" key="15">
    <source>
        <dbReference type="PIRSR" id="PIRSR605478-5"/>
    </source>
</evidence>
<dbReference type="AlphaFoldDB" id="A0A5N3PGY8"/>
<feature type="binding site" evidence="12">
    <location>
        <position position="360"/>
    </location>
    <ligand>
        <name>substrate</name>
    </ligand>
</feature>
<keyword evidence="4 16" id="KW-0808">Transferase</keyword>
<keyword evidence="5 14" id="KW-0479">Metal-binding</keyword>
<evidence type="ECO:0000256" key="12">
    <source>
        <dbReference type="PIRSR" id="PIRSR605478-2"/>
    </source>
</evidence>
<evidence type="ECO:0000256" key="7">
    <source>
        <dbReference type="ARBA" id="ARBA00022842"/>
    </source>
</evidence>
<dbReference type="FunFam" id="3.40.50.970:FF:000004">
    <property type="entry name" value="Transketolase"/>
    <property type="match status" value="1"/>
</dbReference>
<evidence type="ECO:0000259" key="17">
    <source>
        <dbReference type="SMART" id="SM00861"/>
    </source>
</evidence>
<dbReference type="InterPro" id="IPR005474">
    <property type="entry name" value="Transketolase_N"/>
</dbReference>
<evidence type="ECO:0000256" key="16">
    <source>
        <dbReference type="RuleBase" id="RU004996"/>
    </source>
</evidence>
<evidence type="ECO:0000256" key="13">
    <source>
        <dbReference type="PIRSR" id="PIRSR605478-3"/>
    </source>
</evidence>
<feature type="binding site" evidence="12">
    <location>
        <position position="472"/>
    </location>
    <ligand>
        <name>substrate</name>
    </ligand>
</feature>
<dbReference type="CDD" id="cd02012">
    <property type="entry name" value="TPP_TK"/>
    <property type="match status" value="1"/>
</dbReference>
<evidence type="ECO:0000256" key="8">
    <source>
        <dbReference type="ARBA" id="ARBA00023052"/>
    </source>
</evidence>
<dbReference type="GO" id="GO:0005829">
    <property type="term" value="C:cytosol"/>
    <property type="evidence" value="ECO:0007669"/>
    <property type="project" value="TreeGrafter"/>
</dbReference>
<dbReference type="SUPFAM" id="SSF52518">
    <property type="entry name" value="Thiamin diphosphate-binding fold (THDP-binding)"/>
    <property type="match status" value="2"/>
</dbReference>
<feature type="binding site" evidence="12">
    <location>
        <position position="387"/>
    </location>
    <ligand>
        <name>substrate</name>
    </ligand>
</feature>
<feature type="site" description="Important for catalytic activity" evidence="15">
    <location>
        <position position="265"/>
    </location>
</feature>
<feature type="domain" description="Transketolase-like pyrimidine-binding" evidence="17">
    <location>
        <begin position="357"/>
        <end position="528"/>
    </location>
</feature>
<proteinExistence type="inferred from homology"/>
<evidence type="ECO:0000256" key="14">
    <source>
        <dbReference type="PIRSR" id="PIRSR605478-4"/>
    </source>
</evidence>
<dbReference type="FunFam" id="3.40.50.970:FF:000003">
    <property type="entry name" value="Transketolase"/>
    <property type="match status" value="1"/>
</dbReference>
<dbReference type="PANTHER" id="PTHR43522">
    <property type="entry name" value="TRANSKETOLASE"/>
    <property type="match status" value="1"/>
</dbReference>
<evidence type="ECO:0000256" key="10">
    <source>
        <dbReference type="NCBIfam" id="TIGR00232"/>
    </source>
</evidence>
<dbReference type="PROSITE" id="PS00801">
    <property type="entry name" value="TRANSKETOLASE_1"/>
    <property type="match status" value="1"/>
</dbReference>
<evidence type="ECO:0000313" key="19">
    <source>
        <dbReference type="Proteomes" id="UP000325684"/>
    </source>
</evidence>
<name>A0A5N3PGY8_9HYPH</name>
<evidence type="ECO:0000256" key="6">
    <source>
        <dbReference type="ARBA" id="ARBA00022837"/>
    </source>
</evidence>
<dbReference type="InterPro" id="IPR055152">
    <property type="entry name" value="Transketolase-like_C_2"/>
</dbReference>
<comment type="function">
    <text evidence="16">Catalyzes the transfer of a two-carbon ketol group from a ketose donor to an aldose acceptor, via a covalent intermediate with the cofactor thiamine pyrophosphate.</text>
</comment>
<keyword evidence="19" id="KW-1185">Reference proteome</keyword>
<dbReference type="InterPro" id="IPR009014">
    <property type="entry name" value="Transketo_C/PFOR_II"/>
</dbReference>
<dbReference type="GO" id="GO:0004802">
    <property type="term" value="F:transketolase activity"/>
    <property type="evidence" value="ECO:0007669"/>
    <property type="project" value="UniProtKB-UniRule"/>
</dbReference>
<organism evidence="18 19">
    <name type="scientific">Microvirga brassicacearum</name>
    <dbReference type="NCBI Taxonomy" id="2580413"/>
    <lineage>
        <taxon>Bacteria</taxon>
        <taxon>Pseudomonadati</taxon>
        <taxon>Pseudomonadota</taxon>
        <taxon>Alphaproteobacteria</taxon>
        <taxon>Hyphomicrobiales</taxon>
        <taxon>Methylobacteriaceae</taxon>
        <taxon>Microvirga</taxon>
    </lineage>
</organism>
<dbReference type="Pfam" id="PF00456">
    <property type="entry name" value="Transketolase_N"/>
    <property type="match status" value="1"/>
</dbReference>
<dbReference type="SMART" id="SM00861">
    <property type="entry name" value="Transket_pyr"/>
    <property type="match status" value="1"/>
</dbReference>
<feature type="binding site" evidence="14">
    <location>
        <position position="191"/>
    </location>
    <ligand>
        <name>Mg(2+)</name>
        <dbReference type="ChEBI" id="CHEBI:18420"/>
    </ligand>
</feature>
<feature type="binding site" evidence="13">
    <location>
        <position position="191"/>
    </location>
    <ligand>
        <name>thiamine diphosphate</name>
        <dbReference type="ChEBI" id="CHEBI:58937"/>
    </ligand>
</feature>
<feature type="binding site" evidence="13">
    <location>
        <position position="74"/>
    </location>
    <ligand>
        <name>thiamine diphosphate</name>
        <dbReference type="ChEBI" id="CHEBI:58937"/>
    </ligand>
</feature>
<dbReference type="GO" id="GO:0006098">
    <property type="term" value="P:pentose-phosphate shunt"/>
    <property type="evidence" value="ECO:0007669"/>
    <property type="project" value="TreeGrafter"/>
</dbReference>
<evidence type="ECO:0000256" key="1">
    <source>
        <dbReference type="ARBA" id="ARBA00007131"/>
    </source>
</evidence>
<dbReference type="InterPro" id="IPR049557">
    <property type="entry name" value="Transketolase_CS"/>
</dbReference>
<comment type="cofactor">
    <cofactor evidence="14">
        <name>Mg(2+)</name>
        <dbReference type="ChEBI" id="CHEBI:18420"/>
    </cofactor>
    <text evidence="14">Binds 1 Mg(2+) ion per subunit. Can also utilize other divalent metal cations, such as Ca(2+), Mn(2+) and Co(2+).</text>
</comment>
<dbReference type="SUPFAM" id="SSF52922">
    <property type="entry name" value="TK C-terminal domain-like"/>
    <property type="match status" value="1"/>
</dbReference>
<dbReference type="EMBL" id="VCMV01000003">
    <property type="protein sequence ID" value="KAB0268970.1"/>
    <property type="molecule type" value="Genomic_DNA"/>
</dbReference>
<dbReference type="Proteomes" id="UP000325684">
    <property type="component" value="Unassembled WGS sequence"/>
</dbReference>
<evidence type="ECO:0000256" key="2">
    <source>
        <dbReference type="ARBA" id="ARBA00011738"/>
    </source>
</evidence>
<dbReference type="Gene3D" id="3.40.50.920">
    <property type="match status" value="1"/>
</dbReference>
<feature type="binding site" evidence="12">
    <location>
        <position position="34"/>
    </location>
    <ligand>
        <name>substrate</name>
    </ligand>
</feature>
<feature type="site" description="Important for catalytic activity" evidence="15">
    <location>
        <position position="34"/>
    </location>
</feature>
<sequence>MSDTVLADRVTHSDLANAVRVLAMDAVEQAKSGHPGLPMGAADMATVLFTKFLKYDATDPTWADRDRFVLSAGHGSMLLYALLHLTGVSGMTIDELKRFRKLDSKTPGHPENFMTPGVETTTGPLGQGLATAVGMAIAERMLNAEYGDDLVDHRTYVIASDGDLMEGISHEAISLAGHLKLNRLIVLFDDNGISIDGPLSLSESGDQVKRFEAAGWRAVRVDGHDPQAIARALSRAQKSDRPTMIACKTTIGYGAPKKAGTSKAHGEPLGPEELAGAKTSYGWNSAPFELPDTIRDAWAKAGRKGRRQRKAWTDRLKAAPAATRSEFERRMKGVRPEGLSEAVAKLKARLLAEPQNVATRKASEIALEVITEAVPELILGSADLTPSNNTKTKNLTAISPGEYAGRYIHYGIREHGMAAAMNGMSLHGGFLPAGATFLVFADYARPAMRIAALAGIPVVYVMTHDSIGLGEDGPTHQPVEHLASLRAMPKMRVYRPADAIETAECWQLAVERTDGPSLLALTRQNLPQVRKEAGDKNASAVGAYELSPAPGKARATIFASGSEVEIALAAQKILAEQSFAVRVVSVPSLDLFLAQPESVRARIISDAPVKVAIEAAVRFGWDAVIGSDGIFVGMSGFGASAPYKDLYQHFGITAEAVAEKVLRTHNL</sequence>
<comment type="cofactor">
    <cofactor evidence="13">
        <name>thiamine diphosphate</name>
        <dbReference type="ChEBI" id="CHEBI:58937"/>
    </cofactor>
    <text evidence="13">Binds 1 thiamine pyrophosphate per subunit. During the reaction, the substrate forms a covalent intermediate with the cofactor.</text>
</comment>
<dbReference type="NCBIfam" id="TIGR00232">
    <property type="entry name" value="tktlase_bact"/>
    <property type="match status" value="1"/>
</dbReference>
<protein>
    <recommendedName>
        <fullName evidence="3 10">Transketolase</fullName>
        <ecNumber evidence="3 10">2.2.1.1</ecNumber>
    </recommendedName>
</protein>
<feature type="binding site" evidence="13">
    <location>
        <position position="440"/>
    </location>
    <ligand>
        <name>thiamine diphosphate</name>
        <dbReference type="ChEBI" id="CHEBI:58937"/>
    </ligand>
</feature>
<gene>
    <name evidence="18" type="primary">tkt</name>
    <name evidence="18" type="ORF">FEZ63_02345</name>
</gene>
<reference evidence="18 19" key="1">
    <citation type="journal article" date="2019" name="Microorganisms">
        <title>Genome Insights into the Novel Species Microvirga brassicacearum, a Rapeseed Endophyte with Biotechnological Potential.</title>
        <authorList>
            <person name="Jimenez-Gomez A."/>
            <person name="Saati-Santamaria Z."/>
            <person name="Igual J.M."/>
            <person name="Rivas R."/>
            <person name="Mateos P.F."/>
            <person name="Garcia-Fraile P."/>
        </authorList>
    </citation>
    <scope>NUCLEOTIDE SEQUENCE [LARGE SCALE GENOMIC DNA]</scope>
    <source>
        <strain evidence="18 19">CDVBN77</strain>
    </source>
</reference>
<dbReference type="Pfam" id="PF02779">
    <property type="entry name" value="Transket_pyr"/>
    <property type="match status" value="1"/>
</dbReference>
<feature type="binding site" evidence="12">
    <location>
        <position position="265"/>
    </location>
    <ligand>
        <name>substrate</name>
    </ligand>
</feature>
<comment type="cofactor">
    <cofactor evidence="16">
        <name>Mg(2+)</name>
        <dbReference type="ChEBI" id="CHEBI:18420"/>
    </cofactor>
    <cofactor evidence="16">
        <name>Ca(2+)</name>
        <dbReference type="ChEBI" id="CHEBI:29108"/>
    </cofactor>
    <cofactor evidence="16">
        <name>Mn(2+)</name>
        <dbReference type="ChEBI" id="CHEBI:29035"/>
    </cofactor>
    <cofactor evidence="16">
        <name>Co(2+)</name>
        <dbReference type="ChEBI" id="CHEBI:48828"/>
    </cofactor>
    <text evidence="16">Binds 1 Mg(2+) ion per subunit. Can also utilize other divalent metal cations, such as Ca(2+), Mn(2+) and Co(2+).</text>
</comment>
<comment type="catalytic activity">
    <reaction evidence="9 16">
        <text>D-sedoheptulose 7-phosphate + D-glyceraldehyde 3-phosphate = aldehydo-D-ribose 5-phosphate + D-xylulose 5-phosphate</text>
        <dbReference type="Rhea" id="RHEA:10508"/>
        <dbReference type="ChEBI" id="CHEBI:57483"/>
        <dbReference type="ChEBI" id="CHEBI:57737"/>
        <dbReference type="ChEBI" id="CHEBI:58273"/>
        <dbReference type="ChEBI" id="CHEBI:59776"/>
        <dbReference type="EC" id="2.2.1.1"/>
    </reaction>
</comment>
<dbReference type="InterPro" id="IPR033247">
    <property type="entry name" value="Transketolase_fam"/>
</dbReference>
<dbReference type="CDD" id="cd07033">
    <property type="entry name" value="TPP_PYR_DXS_TK_like"/>
    <property type="match status" value="1"/>
</dbReference>
<dbReference type="PROSITE" id="PS00802">
    <property type="entry name" value="TRANSKETOLASE_2"/>
    <property type="match status" value="1"/>
</dbReference>
<evidence type="ECO:0000313" key="18">
    <source>
        <dbReference type="EMBL" id="KAB0268970.1"/>
    </source>
</evidence>
<comment type="caution">
    <text evidence="18">The sequence shown here is derived from an EMBL/GenBank/DDBJ whole genome shotgun (WGS) entry which is preliminary data.</text>
</comment>
<dbReference type="Gene3D" id="3.40.50.970">
    <property type="match status" value="2"/>
</dbReference>
<dbReference type="PANTHER" id="PTHR43522:SF2">
    <property type="entry name" value="TRANSKETOLASE 1-RELATED"/>
    <property type="match status" value="1"/>
</dbReference>
<dbReference type="InterPro" id="IPR005478">
    <property type="entry name" value="Transketolase_bac-like"/>
</dbReference>
<evidence type="ECO:0000256" key="3">
    <source>
        <dbReference type="ARBA" id="ARBA00013152"/>
    </source>
</evidence>
<dbReference type="InterPro" id="IPR029061">
    <property type="entry name" value="THDP-binding"/>
</dbReference>
<feature type="binding site" evidence="13">
    <location>
        <position position="162"/>
    </location>
    <ligand>
        <name>thiamine diphosphate</name>
        <dbReference type="ChEBI" id="CHEBI:58937"/>
    </ligand>
</feature>
<keyword evidence="6 16" id="KW-0106">Calcium</keyword>
<feature type="binding site" evidence="14">
    <location>
        <position position="193"/>
    </location>
    <ligand>
        <name>Mg(2+)</name>
        <dbReference type="ChEBI" id="CHEBI:18420"/>
    </ligand>
</feature>
<feature type="active site" description="Proton donor" evidence="11">
    <location>
        <position position="414"/>
    </location>
</feature>
<comment type="similarity">
    <text evidence="1 16">Belongs to the transketolase family.</text>
</comment>
<feature type="binding site" evidence="13">
    <location>
        <position position="265"/>
    </location>
    <ligand>
        <name>thiamine diphosphate</name>
        <dbReference type="ChEBI" id="CHEBI:58937"/>
    </ligand>
</feature>
<comment type="subunit">
    <text evidence="2 16">Homodimer.</text>
</comment>
<dbReference type="InterPro" id="IPR020826">
    <property type="entry name" value="Transketolase_BS"/>
</dbReference>
<keyword evidence="7 14" id="KW-0460">Magnesium</keyword>
<evidence type="ECO:0000256" key="4">
    <source>
        <dbReference type="ARBA" id="ARBA00022679"/>
    </source>
</evidence>
<dbReference type="EC" id="2.2.1.1" evidence="3 10"/>
<feature type="binding site" evidence="14">
    <location>
        <position position="161"/>
    </location>
    <ligand>
        <name>Mg(2+)</name>
        <dbReference type="ChEBI" id="CHEBI:18420"/>
    </ligand>
</feature>
<evidence type="ECO:0000256" key="11">
    <source>
        <dbReference type="PIRSR" id="PIRSR605478-1"/>
    </source>
</evidence>
<dbReference type="GO" id="GO:0046872">
    <property type="term" value="F:metal ion binding"/>
    <property type="evidence" value="ECO:0007669"/>
    <property type="project" value="UniProtKB-KW"/>
</dbReference>
<feature type="binding site" evidence="12">
    <location>
        <position position="523"/>
    </location>
    <ligand>
        <name>substrate</name>
    </ligand>
</feature>
<feature type="binding site" evidence="12">
    <location>
        <position position="464"/>
    </location>
    <ligand>
        <name>substrate</name>
    </ligand>
</feature>
<dbReference type="OrthoDB" id="8732661at2"/>
<feature type="binding site" evidence="13">
    <location>
        <begin position="123"/>
        <end position="125"/>
    </location>
    <ligand>
        <name>thiamine diphosphate</name>
        <dbReference type="ChEBI" id="CHEBI:58937"/>
    </ligand>
</feature>
<evidence type="ECO:0000256" key="5">
    <source>
        <dbReference type="ARBA" id="ARBA00022723"/>
    </source>
</evidence>
<dbReference type="Pfam" id="PF22613">
    <property type="entry name" value="Transketolase_C_1"/>
    <property type="match status" value="1"/>
</dbReference>
<evidence type="ECO:0000256" key="9">
    <source>
        <dbReference type="ARBA" id="ARBA00049473"/>
    </source>
</evidence>
<feature type="binding site" evidence="12">
    <location>
        <position position="476"/>
    </location>
    <ligand>
        <name>substrate</name>
    </ligand>
</feature>
<dbReference type="InterPro" id="IPR005475">
    <property type="entry name" value="Transketolase-like_Pyr-bd"/>
</dbReference>